<dbReference type="InterPro" id="IPR051450">
    <property type="entry name" value="Gfo/Idh/MocA_Oxidoreductases"/>
</dbReference>
<protein>
    <submittedName>
        <fullName evidence="3">Gfo/Idh/MocA family oxidoreductase</fullName>
    </submittedName>
</protein>
<dbReference type="Pfam" id="PF01408">
    <property type="entry name" value="GFO_IDH_MocA"/>
    <property type="match status" value="1"/>
</dbReference>
<dbReference type="Pfam" id="PF22725">
    <property type="entry name" value="GFO_IDH_MocA_C3"/>
    <property type="match status" value="1"/>
</dbReference>
<dbReference type="EMBL" id="JACRTE010000002">
    <property type="protein sequence ID" value="MBC8595702.1"/>
    <property type="molecule type" value="Genomic_DNA"/>
</dbReference>
<organism evidence="3 4">
    <name type="scientific">Qingrenia yutianensis</name>
    <dbReference type="NCBI Taxonomy" id="2763676"/>
    <lineage>
        <taxon>Bacteria</taxon>
        <taxon>Bacillati</taxon>
        <taxon>Bacillota</taxon>
        <taxon>Clostridia</taxon>
        <taxon>Eubacteriales</taxon>
        <taxon>Oscillospiraceae</taxon>
        <taxon>Qingrenia</taxon>
    </lineage>
</organism>
<evidence type="ECO:0000313" key="3">
    <source>
        <dbReference type="EMBL" id="MBC8595702.1"/>
    </source>
</evidence>
<comment type="caution">
    <text evidence="3">The sequence shown here is derived from an EMBL/GenBank/DDBJ whole genome shotgun (WGS) entry which is preliminary data.</text>
</comment>
<dbReference type="SUPFAM" id="SSF55347">
    <property type="entry name" value="Glyceraldehyde-3-phosphate dehydrogenase-like, C-terminal domain"/>
    <property type="match status" value="1"/>
</dbReference>
<dbReference type="InterPro" id="IPR000683">
    <property type="entry name" value="Gfo/Idh/MocA-like_OxRdtase_N"/>
</dbReference>
<feature type="domain" description="GFO/IDH/MocA-like oxidoreductase" evidence="2">
    <location>
        <begin position="145"/>
        <end position="268"/>
    </location>
</feature>
<dbReference type="PANTHER" id="PTHR43377">
    <property type="entry name" value="BILIVERDIN REDUCTASE A"/>
    <property type="match status" value="1"/>
</dbReference>
<dbReference type="RefSeq" id="WP_262431348.1">
    <property type="nucleotide sequence ID" value="NZ_JACRTE010000002.1"/>
</dbReference>
<evidence type="ECO:0000313" key="4">
    <source>
        <dbReference type="Proteomes" id="UP000647416"/>
    </source>
</evidence>
<dbReference type="GO" id="GO:0000166">
    <property type="term" value="F:nucleotide binding"/>
    <property type="evidence" value="ECO:0007669"/>
    <property type="project" value="InterPro"/>
</dbReference>
<feature type="domain" description="Gfo/Idh/MocA-like oxidoreductase N-terminal" evidence="1">
    <location>
        <begin position="4"/>
        <end position="129"/>
    </location>
</feature>
<dbReference type="Gene3D" id="3.30.360.10">
    <property type="entry name" value="Dihydrodipicolinate Reductase, domain 2"/>
    <property type="match status" value="1"/>
</dbReference>
<accession>A0A926FBM2</accession>
<reference evidence="3" key="1">
    <citation type="submission" date="2020-08" db="EMBL/GenBank/DDBJ databases">
        <title>Genome public.</title>
        <authorList>
            <person name="Liu C."/>
            <person name="Sun Q."/>
        </authorList>
    </citation>
    <scope>NUCLEOTIDE SEQUENCE</scope>
    <source>
        <strain evidence="3">NSJ-50</strain>
    </source>
</reference>
<sequence>MKLKAVIIGFSHMHVNEVALYISEQEDFELVGAADVKSSVDDIPPLRYTPKWNLENVRENYCKNIYDDYKQMLDELKPDIAFILTENCQKPEVVEECAKRGVNVSIEKPIAVRYDEAKKIEKSVEKYGIEAVVNWPVAYRPYLYKLKNVLDSGVIGKPIKLRYINGHTGPLGKGAKHRGVSSKAEEMTDVQRGKTWWHHLSHGGGVFLDIACYGCYFSDWFFGKGKSVISCGENLNTPFGDTEDNFAAVIKYDGAMSVVEGTWTTPRAVIPSGPMVLCTDGVVMCTGGAENSPDVKAFDIYGNELEIPGADLSAEFKNMPEMYAHHKKTGEDVFKMLTLSENMKIMTMLDAVIKSSKSGKEEKICD</sequence>
<name>A0A926FBM2_9FIRM</name>
<proteinExistence type="predicted"/>
<gene>
    <name evidence="3" type="ORF">H8706_02290</name>
</gene>
<evidence type="ECO:0000259" key="1">
    <source>
        <dbReference type="Pfam" id="PF01408"/>
    </source>
</evidence>
<dbReference type="Proteomes" id="UP000647416">
    <property type="component" value="Unassembled WGS sequence"/>
</dbReference>
<dbReference type="InterPro" id="IPR055170">
    <property type="entry name" value="GFO_IDH_MocA-like_dom"/>
</dbReference>
<dbReference type="InterPro" id="IPR036291">
    <property type="entry name" value="NAD(P)-bd_dom_sf"/>
</dbReference>
<dbReference type="PANTHER" id="PTHR43377:SF1">
    <property type="entry name" value="BILIVERDIN REDUCTASE A"/>
    <property type="match status" value="1"/>
</dbReference>
<evidence type="ECO:0000259" key="2">
    <source>
        <dbReference type="Pfam" id="PF22725"/>
    </source>
</evidence>
<dbReference type="AlphaFoldDB" id="A0A926FBM2"/>
<keyword evidence="4" id="KW-1185">Reference proteome</keyword>
<dbReference type="Gene3D" id="3.40.50.720">
    <property type="entry name" value="NAD(P)-binding Rossmann-like Domain"/>
    <property type="match status" value="1"/>
</dbReference>
<dbReference type="SUPFAM" id="SSF51735">
    <property type="entry name" value="NAD(P)-binding Rossmann-fold domains"/>
    <property type="match status" value="1"/>
</dbReference>